<dbReference type="InterPro" id="IPR027356">
    <property type="entry name" value="NPH3_dom"/>
</dbReference>
<feature type="region of interest" description="Disordered" evidence="2">
    <location>
        <begin position="1"/>
        <end position="54"/>
    </location>
</feature>
<sequence length="177" mass="20463">MQLMNSQKLSQEACAHVAPNKRLPPQPQLHPESPPPPTLSSTTMSYPTNRENPRLEARVAQSEMTLKELEREKDFEIKSCSDCSSVSTASVMLVDGGQDKIDIFLLCYTFQITVYSVWRERNGSLQLRWWEARDRRRQCRDGRAGGGGEEEEEEEGEQGEERGRRREMRREDEEEDD</sequence>
<feature type="domain" description="NPH3" evidence="3">
    <location>
        <begin position="1"/>
        <end position="38"/>
    </location>
</feature>
<comment type="caution">
    <text evidence="4">The sequence shown here is derived from an EMBL/GenBank/DDBJ whole genome shotgun (WGS) entry which is preliminary data.</text>
</comment>
<organism evidence="4 5">
    <name type="scientific">Brassica napus</name>
    <name type="common">Rape</name>
    <dbReference type="NCBI Taxonomy" id="3708"/>
    <lineage>
        <taxon>Eukaryota</taxon>
        <taxon>Viridiplantae</taxon>
        <taxon>Streptophyta</taxon>
        <taxon>Embryophyta</taxon>
        <taxon>Tracheophyta</taxon>
        <taxon>Spermatophyta</taxon>
        <taxon>Magnoliopsida</taxon>
        <taxon>eudicotyledons</taxon>
        <taxon>Gunneridae</taxon>
        <taxon>Pentapetalae</taxon>
        <taxon>rosids</taxon>
        <taxon>malvids</taxon>
        <taxon>Brassicales</taxon>
        <taxon>Brassicaceae</taxon>
        <taxon>Brassiceae</taxon>
        <taxon>Brassica</taxon>
    </lineage>
</organism>
<feature type="compositionally biased region" description="Polar residues" evidence="2">
    <location>
        <begin position="1"/>
        <end position="10"/>
    </location>
</feature>
<dbReference type="Proteomes" id="UP000824890">
    <property type="component" value="Unassembled WGS sequence"/>
</dbReference>
<name>A0ABQ7WZU7_BRANA</name>
<protein>
    <recommendedName>
        <fullName evidence="3">NPH3 domain-containing protein</fullName>
    </recommendedName>
</protein>
<feature type="compositionally biased region" description="Pro residues" evidence="2">
    <location>
        <begin position="22"/>
        <end position="38"/>
    </location>
</feature>
<evidence type="ECO:0000313" key="4">
    <source>
        <dbReference type="EMBL" id="KAH0849185.1"/>
    </source>
</evidence>
<gene>
    <name evidence="4" type="ORF">HID58_091483</name>
</gene>
<reference evidence="4 5" key="1">
    <citation type="submission" date="2021-05" db="EMBL/GenBank/DDBJ databases">
        <title>Genome Assembly of Synthetic Allotetraploid Brassica napus Reveals Homoeologous Exchanges between Subgenomes.</title>
        <authorList>
            <person name="Davis J.T."/>
        </authorList>
    </citation>
    <scope>NUCLEOTIDE SEQUENCE [LARGE SCALE GENOMIC DNA]</scope>
    <source>
        <strain evidence="5">cv. Da-Ae</strain>
        <tissue evidence="4">Seedling</tissue>
    </source>
</reference>
<proteinExistence type="inferred from homology"/>
<keyword evidence="5" id="KW-1185">Reference proteome</keyword>
<evidence type="ECO:0000259" key="3">
    <source>
        <dbReference type="PROSITE" id="PS51649"/>
    </source>
</evidence>
<evidence type="ECO:0000256" key="1">
    <source>
        <dbReference type="PROSITE-ProRule" id="PRU00982"/>
    </source>
</evidence>
<dbReference type="EMBL" id="JAGKQM010002601">
    <property type="protein sequence ID" value="KAH0849185.1"/>
    <property type="molecule type" value="Genomic_DNA"/>
</dbReference>
<feature type="compositionally biased region" description="Low complexity" evidence="2">
    <location>
        <begin position="39"/>
        <end position="48"/>
    </location>
</feature>
<evidence type="ECO:0000313" key="5">
    <source>
        <dbReference type="Proteomes" id="UP000824890"/>
    </source>
</evidence>
<dbReference type="PROSITE" id="PS51649">
    <property type="entry name" value="NPH3"/>
    <property type="match status" value="1"/>
</dbReference>
<comment type="similarity">
    <text evidence="1">Belongs to the NPH3 family.</text>
</comment>
<feature type="compositionally biased region" description="Basic and acidic residues" evidence="2">
    <location>
        <begin position="159"/>
        <end position="171"/>
    </location>
</feature>
<feature type="region of interest" description="Disordered" evidence="2">
    <location>
        <begin position="135"/>
        <end position="177"/>
    </location>
</feature>
<feature type="compositionally biased region" description="Acidic residues" evidence="2">
    <location>
        <begin position="148"/>
        <end position="158"/>
    </location>
</feature>
<accession>A0ABQ7WZU7</accession>
<evidence type="ECO:0000256" key="2">
    <source>
        <dbReference type="SAM" id="MobiDB-lite"/>
    </source>
</evidence>